<organism evidence="1 2">
    <name type="scientific">Rhodanobacter lindaniclasticus</name>
    <dbReference type="NCBI Taxonomy" id="75310"/>
    <lineage>
        <taxon>Bacteria</taxon>
        <taxon>Pseudomonadati</taxon>
        <taxon>Pseudomonadota</taxon>
        <taxon>Gammaproteobacteria</taxon>
        <taxon>Lysobacterales</taxon>
        <taxon>Rhodanobacteraceae</taxon>
        <taxon>Rhodanobacter</taxon>
    </lineage>
</organism>
<dbReference type="Pfam" id="PF13578">
    <property type="entry name" value="Methyltransf_24"/>
    <property type="match status" value="1"/>
</dbReference>
<accession>A0A4S3KIX3</accession>
<dbReference type="EMBL" id="MWIO01000014">
    <property type="protein sequence ID" value="THD08646.1"/>
    <property type="molecule type" value="Genomic_DNA"/>
</dbReference>
<evidence type="ECO:0000313" key="1">
    <source>
        <dbReference type="EMBL" id="THD08646.1"/>
    </source>
</evidence>
<dbReference type="Gene3D" id="3.40.50.150">
    <property type="entry name" value="Vaccinia Virus protein VP39"/>
    <property type="match status" value="1"/>
</dbReference>
<comment type="caution">
    <text evidence="1">The sequence shown here is derived from an EMBL/GenBank/DDBJ whole genome shotgun (WGS) entry which is preliminary data.</text>
</comment>
<name>A0A4S3KIX3_9GAMM</name>
<keyword evidence="2" id="KW-1185">Reference proteome</keyword>
<sequence length="180" mass="20598">MVYHFEYDWFSPNIEVFKKHLAHLAGTPCETLEIGTHEGRSTTWMLENILTHPDARIVAIDLLQQPNLWDNLVESGQPLKVELRIGVSSEVVPTLQTNAFDFAYIDGSHWSCDVLEDAILTFKRMKVGGIMAFDDYLWDDPAFNEHGTPKVAVDAFLTCYAHKLELLEKGYQVWVRKISD</sequence>
<dbReference type="RefSeq" id="WP_136257571.1">
    <property type="nucleotide sequence ID" value="NZ_MWIO01000014.1"/>
</dbReference>
<dbReference type="AlphaFoldDB" id="A0A4S3KIX3"/>
<proteinExistence type="predicted"/>
<evidence type="ECO:0008006" key="3">
    <source>
        <dbReference type="Google" id="ProtNLM"/>
    </source>
</evidence>
<dbReference type="Proteomes" id="UP000306317">
    <property type="component" value="Unassembled WGS sequence"/>
</dbReference>
<dbReference type="SUPFAM" id="SSF53335">
    <property type="entry name" value="S-adenosyl-L-methionine-dependent methyltransferases"/>
    <property type="match status" value="1"/>
</dbReference>
<dbReference type="InterPro" id="IPR029063">
    <property type="entry name" value="SAM-dependent_MTases_sf"/>
</dbReference>
<dbReference type="OrthoDB" id="292252at2"/>
<evidence type="ECO:0000313" key="2">
    <source>
        <dbReference type="Proteomes" id="UP000306317"/>
    </source>
</evidence>
<gene>
    <name evidence="1" type="ORF">B1991_04810</name>
</gene>
<protein>
    <recommendedName>
        <fullName evidence="3">Methyltransferase</fullName>
    </recommendedName>
</protein>
<reference evidence="1 2" key="1">
    <citation type="submission" date="2017-02" db="EMBL/GenBank/DDBJ databases">
        <title>Whole genome sequencing of Rhodanobacter lindaniclasticus DSM 17932.</title>
        <authorList>
            <person name="Kumar S."/>
            <person name="Patil P."/>
            <person name="Patil P.B."/>
        </authorList>
    </citation>
    <scope>NUCLEOTIDE SEQUENCE [LARGE SCALE GENOMIC DNA]</scope>
    <source>
        <strain evidence="1 2">DSM 17932</strain>
    </source>
</reference>